<dbReference type="OrthoDB" id="5807133at2759"/>
<dbReference type="Proteomes" id="UP000494206">
    <property type="component" value="Unassembled WGS sequence"/>
</dbReference>
<organism evidence="2 3">
    <name type="scientific">Caenorhabditis bovis</name>
    <dbReference type="NCBI Taxonomy" id="2654633"/>
    <lineage>
        <taxon>Eukaryota</taxon>
        <taxon>Metazoa</taxon>
        <taxon>Ecdysozoa</taxon>
        <taxon>Nematoda</taxon>
        <taxon>Chromadorea</taxon>
        <taxon>Rhabditida</taxon>
        <taxon>Rhabditina</taxon>
        <taxon>Rhabditomorpha</taxon>
        <taxon>Rhabditoidea</taxon>
        <taxon>Rhabditidae</taxon>
        <taxon>Peloderinae</taxon>
        <taxon>Caenorhabditis</taxon>
    </lineage>
</organism>
<accession>A0A8S1EGL0</accession>
<protein>
    <submittedName>
        <fullName evidence="2">Uncharacterized protein</fullName>
    </submittedName>
</protein>
<evidence type="ECO:0000313" key="2">
    <source>
        <dbReference type="EMBL" id="CAB3399286.1"/>
    </source>
</evidence>
<keyword evidence="1" id="KW-0732">Signal</keyword>
<sequence length="100" mass="11402">MARCSPILFVLLALIPLYCALDCRKFSFAPACRGIMLKRSGAHQIVDTEAKEMEMAEKLKKEEILMRIWNAIQEEGASKDGCVNIHWLKAKLLEPDFESF</sequence>
<gene>
    <name evidence="2" type="ORF">CBOVIS_LOCUS2436</name>
</gene>
<keyword evidence="3" id="KW-1185">Reference proteome</keyword>
<dbReference type="EMBL" id="CADEPM010000002">
    <property type="protein sequence ID" value="CAB3399286.1"/>
    <property type="molecule type" value="Genomic_DNA"/>
</dbReference>
<comment type="caution">
    <text evidence="2">The sequence shown here is derived from an EMBL/GenBank/DDBJ whole genome shotgun (WGS) entry which is preliminary data.</text>
</comment>
<proteinExistence type="predicted"/>
<feature type="signal peptide" evidence="1">
    <location>
        <begin position="1"/>
        <end position="20"/>
    </location>
</feature>
<evidence type="ECO:0000256" key="1">
    <source>
        <dbReference type="SAM" id="SignalP"/>
    </source>
</evidence>
<dbReference type="AlphaFoldDB" id="A0A8S1EGL0"/>
<evidence type="ECO:0000313" key="3">
    <source>
        <dbReference type="Proteomes" id="UP000494206"/>
    </source>
</evidence>
<feature type="chain" id="PRO_5035801421" evidence="1">
    <location>
        <begin position="21"/>
        <end position="100"/>
    </location>
</feature>
<reference evidence="2 3" key="1">
    <citation type="submission" date="2020-04" db="EMBL/GenBank/DDBJ databases">
        <authorList>
            <person name="Laetsch R D."/>
            <person name="Stevens L."/>
            <person name="Kumar S."/>
            <person name="Blaxter L. M."/>
        </authorList>
    </citation>
    <scope>NUCLEOTIDE SEQUENCE [LARGE SCALE GENOMIC DNA]</scope>
</reference>
<name>A0A8S1EGL0_9PELO</name>